<dbReference type="InterPro" id="IPR036397">
    <property type="entry name" value="RNaseH_sf"/>
</dbReference>
<comment type="caution">
    <text evidence="2">The sequence shown here is derived from an EMBL/GenBank/DDBJ whole genome shotgun (WGS) entry which is preliminary data.</text>
</comment>
<reference evidence="2 3" key="1">
    <citation type="journal article" date="2019" name="Sci. Rep.">
        <title>Orb-weaving spider Araneus ventricosus genome elucidates the spidroin gene catalogue.</title>
        <authorList>
            <person name="Kono N."/>
            <person name="Nakamura H."/>
            <person name="Ohtoshi R."/>
            <person name="Moran D.A.P."/>
            <person name="Shinohara A."/>
            <person name="Yoshida Y."/>
            <person name="Fujiwara M."/>
            <person name="Mori M."/>
            <person name="Tomita M."/>
            <person name="Arakawa K."/>
        </authorList>
    </citation>
    <scope>NUCLEOTIDE SEQUENCE [LARGE SCALE GENOMIC DNA]</scope>
</reference>
<dbReference type="Proteomes" id="UP000499080">
    <property type="component" value="Unassembled WGS sequence"/>
</dbReference>
<dbReference type="SUPFAM" id="SSF56219">
    <property type="entry name" value="DNase I-like"/>
    <property type="match status" value="1"/>
</dbReference>
<dbReference type="CDD" id="cd01650">
    <property type="entry name" value="RT_nLTR_like"/>
    <property type="match status" value="1"/>
</dbReference>
<keyword evidence="3" id="KW-1185">Reference proteome</keyword>
<keyword evidence="2" id="KW-0808">Transferase</keyword>
<dbReference type="PANTHER" id="PTHR36688:SF2">
    <property type="entry name" value="ENDONUCLEASE_EXONUCLEASE_PHOSPHATASE DOMAIN-CONTAINING PROTEIN"/>
    <property type="match status" value="1"/>
</dbReference>
<dbReference type="GO" id="GO:0004523">
    <property type="term" value="F:RNA-DNA hybrid ribonuclease activity"/>
    <property type="evidence" value="ECO:0007669"/>
    <property type="project" value="InterPro"/>
</dbReference>
<dbReference type="AlphaFoldDB" id="A0A4Y2IDN8"/>
<dbReference type="InterPro" id="IPR036691">
    <property type="entry name" value="Endo/exonu/phosph_ase_sf"/>
</dbReference>
<feature type="domain" description="RNase H type-1" evidence="1">
    <location>
        <begin position="761"/>
        <end position="891"/>
    </location>
</feature>
<name>A0A4Y2IDN8_ARAVE</name>
<dbReference type="InterPro" id="IPR002156">
    <property type="entry name" value="RNaseH_domain"/>
</dbReference>
<dbReference type="Pfam" id="PF03372">
    <property type="entry name" value="Exo_endo_phos"/>
    <property type="match status" value="1"/>
</dbReference>
<dbReference type="EMBL" id="BGPR01106279">
    <property type="protein sequence ID" value="GBM75843.1"/>
    <property type="molecule type" value="Genomic_DNA"/>
</dbReference>
<dbReference type="Pfam" id="PF00075">
    <property type="entry name" value="RNase_H"/>
    <property type="match status" value="1"/>
</dbReference>
<dbReference type="InterPro" id="IPR012337">
    <property type="entry name" value="RNaseH-like_sf"/>
</dbReference>
<evidence type="ECO:0000259" key="1">
    <source>
        <dbReference type="PROSITE" id="PS50879"/>
    </source>
</evidence>
<dbReference type="Gene3D" id="3.60.10.10">
    <property type="entry name" value="Endonuclease/exonuclease/phosphatase"/>
    <property type="match status" value="1"/>
</dbReference>
<dbReference type="CDD" id="cd09276">
    <property type="entry name" value="Rnase_HI_RT_non_LTR"/>
    <property type="match status" value="1"/>
</dbReference>
<keyword evidence="2" id="KW-0695">RNA-directed DNA polymerase</keyword>
<dbReference type="PANTHER" id="PTHR36688">
    <property type="entry name" value="ENDO/EXONUCLEASE/PHOSPHATASE DOMAIN-CONTAINING PROTEIN"/>
    <property type="match status" value="1"/>
</dbReference>
<organism evidence="2 3">
    <name type="scientific">Araneus ventricosus</name>
    <name type="common">Orbweaver spider</name>
    <name type="synonym">Epeira ventricosa</name>
    <dbReference type="NCBI Taxonomy" id="182803"/>
    <lineage>
        <taxon>Eukaryota</taxon>
        <taxon>Metazoa</taxon>
        <taxon>Ecdysozoa</taxon>
        <taxon>Arthropoda</taxon>
        <taxon>Chelicerata</taxon>
        <taxon>Arachnida</taxon>
        <taxon>Araneae</taxon>
        <taxon>Araneomorphae</taxon>
        <taxon>Entelegynae</taxon>
        <taxon>Araneoidea</taxon>
        <taxon>Araneidae</taxon>
        <taxon>Araneus</taxon>
    </lineage>
</organism>
<proteinExistence type="predicted"/>
<protein>
    <submittedName>
        <fullName evidence="2">Putative RNA-directed DNA polymerase from transposon BS</fullName>
    </submittedName>
</protein>
<dbReference type="GO" id="GO:0003676">
    <property type="term" value="F:nucleic acid binding"/>
    <property type="evidence" value="ECO:0007669"/>
    <property type="project" value="InterPro"/>
</dbReference>
<evidence type="ECO:0000313" key="2">
    <source>
        <dbReference type="EMBL" id="GBM75843.1"/>
    </source>
</evidence>
<gene>
    <name evidence="2" type="primary">RTase_335</name>
    <name evidence="2" type="ORF">AVEN_45429_1</name>
</gene>
<dbReference type="InterPro" id="IPR052560">
    <property type="entry name" value="RdDP_mobile_element"/>
</dbReference>
<evidence type="ECO:0000313" key="3">
    <source>
        <dbReference type="Proteomes" id="UP000499080"/>
    </source>
</evidence>
<keyword evidence="2" id="KW-0548">Nucleotidyltransferase</keyword>
<dbReference type="InterPro" id="IPR000477">
    <property type="entry name" value="RT_dom"/>
</dbReference>
<dbReference type="PROSITE" id="PS50879">
    <property type="entry name" value="RNASE_H_1"/>
    <property type="match status" value="1"/>
</dbReference>
<dbReference type="SUPFAM" id="SSF53098">
    <property type="entry name" value="Ribonuclease H-like"/>
    <property type="match status" value="1"/>
</dbReference>
<accession>A0A4Y2IDN8</accession>
<dbReference type="Gene3D" id="3.30.420.10">
    <property type="entry name" value="Ribonuclease H-like superfamily/Ribonuclease H"/>
    <property type="match status" value="1"/>
</dbReference>
<dbReference type="Pfam" id="PF00078">
    <property type="entry name" value="RVT_1"/>
    <property type="match status" value="1"/>
</dbReference>
<sequence length="1031" mass="118287">MATFISWNCRGFMSKSSEVKDIINKHHPACIAVQETYLKTDKHYIRNYQIFSKHHNSDRASGGVAILAANYIPSMPLTLNTNLQAVAIRIQMQSLVTVCSLYLPPNDRVSRTDLNNLISQLPSPFIILGDLNGHNEKTHFHLPTRTFHSVDLAICSPFLLPFFSLTVDNDLYNSDHFPLIITDNRHNPTNSYRPSKYVLNAANWQKFTSLANINSETIKSSSIEQALSYIVKTIIEAADSSIPKTSGKRRKQNKPWWNADCQQAYKIQRKAWGIFRRYSTTQNFINFKKSRAESRKIQRRSHRASWRKFISGITSTISSRQMWTKVKKASGVSNSNAISVLIHNGQTISSLKGIADSIASTLASTCSSQNYPRQILNNKINAEKQKLNFNSRTNISYNGSFSFLEFQSCLASVHDSSPGPDSITYSMINHLTTESQNALLHFYNHIWQEQYFPILWQQAIIIPLLKPGKDPKNPSNYCPIALTCCLCKLLEGMINRRLVHYLEANKYLHPFQSGFRKGRSTIDNLLALETDIRLSFLQRKHLVAIFFDIEKAYDRTWRKFRVKVESEFSDFFIQEEGVPQAWGADRDSMLKIYRATVLSKLEYGCTIYGSARKSVLQKLDPVHHTALRLCSGAFRTSPVKSLYVDCYEPALELKRQMLSLRYYFKIQSNSNHPFHDFKLRPFLLRLQNARKSFIPVFFTRVHDILSDLNLLYLHVTPHPKTTFPPWGIPVVQFLNPFKTFIKSDTADIVYQQIFIEHRQEYNDFIAIYTDGSKSADHVSFAVVFPNTTLSFKLHSSCSVFTAEIAAVLLALEQISDFLERKFIIYTDSLSVLESLKSFYIHSHHHPLVLNVLHLLNKLASRDFNILLCWVPSHVGIVGNEEADKAAKLASTQTNSTVPLTDFKKYTTVLFYSNWQRQWDTETDNKLHSVKPHVQPWPSLTTRKGDTLLTRLRVGHTRYTHRHLLFGEQTPMCSQCNCSMSVKHILSECPNFNSQRLKFFKTNSVDLSLLLGKAPHVNLFAFLRSIGFYPHI</sequence>
<dbReference type="OrthoDB" id="6435860at2759"/>
<dbReference type="GO" id="GO:0003964">
    <property type="term" value="F:RNA-directed DNA polymerase activity"/>
    <property type="evidence" value="ECO:0007669"/>
    <property type="project" value="UniProtKB-KW"/>
</dbReference>
<dbReference type="InterPro" id="IPR005135">
    <property type="entry name" value="Endo/exonuclease/phosphatase"/>
</dbReference>